<keyword evidence="2" id="KW-1185">Reference proteome</keyword>
<evidence type="ECO:0000313" key="1">
    <source>
        <dbReference type="EMBL" id="KAB1068901.1"/>
    </source>
</evidence>
<dbReference type="Proteomes" id="UP000474159">
    <property type="component" value="Unassembled WGS sequence"/>
</dbReference>
<comment type="caution">
    <text evidence="1">The sequence shown here is derived from an EMBL/GenBank/DDBJ whole genome shotgun (WGS) entry which is preliminary data.</text>
</comment>
<protein>
    <submittedName>
        <fullName evidence="1">Uncharacterized protein</fullName>
    </submittedName>
</protein>
<name>A0A6L3SNH6_9HYPH</name>
<sequence>MAESVTTQELIETGAISWGELWQAIDIFVSDPEADTVDLGARYSLNLHAAIDASVLAKDLLSKPLADEHLMRAAVRAAILLARPVKR</sequence>
<gene>
    <name evidence="1" type="ORF">F6X53_31230</name>
</gene>
<reference evidence="1 2" key="1">
    <citation type="submission" date="2019-09" db="EMBL/GenBank/DDBJ databases">
        <title>YIM 48816 draft genome.</title>
        <authorList>
            <person name="Jiang L."/>
        </authorList>
    </citation>
    <scope>NUCLEOTIDE SEQUENCE [LARGE SCALE GENOMIC DNA]</scope>
    <source>
        <strain evidence="1 2">YIM 48816</strain>
    </source>
</reference>
<accession>A0A6L3SNH6</accession>
<proteinExistence type="predicted"/>
<evidence type="ECO:0000313" key="2">
    <source>
        <dbReference type="Proteomes" id="UP000474159"/>
    </source>
</evidence>
<dbReference type="EMBL" id="VZZK01000080">
    <property type="protein sequence ID" value="KAB1068901.1"/>
    <property type="molecule type" value="Genomic_DNA"/>
</dbReference>
<dbReference type="RefSeq" id="WP_151005705.1">
    <property type="nucleotide sequence ID" value="NZ_BPQY01000283.1"/>
</dbReference>
<dbReference type="AlphaFoldDB" id="A0A6L3SNH6"/>
<organism evidence="1 2">
    <name type="scientific">Methylobacterium soli</name>
    <dbReference type="NCBI Taxonomy" id="553447"/>
    <lineage>
        <taxon>Bacteria</taxon>
        <taxon>Pseudomonadati</taxon>
        <taxon>Pseudomonadota</taxon>
        <taxon>Alphaproteobacteria</taxon>
        <taxon>Hyphomicrobiales</taxon>
        <taxon>Methylobacteriaceae</taxon>
        <taxon>Methylobacterium</taxon>
    </lineage>
</organism>